<dbReference type="PANTHER" id="PTHR23250">
    <property type="entry name" value="DYSFERLIN-RELATED"/>
    <property type="match status" value="1"/>
</dbReference>
<dbReference type="Ensembl" id="ENSOMYT00000025977.2">
    <property type="protein sequence ID" value="ENSOMYP00000023723.2"/>
    <property type="gene ID" value="ENSOMYG00000011711.2"/>
</dbReference>
<reference evidence="3" key="3">
    <citation type="submission" date="2025-09" db="UniProtKB">
        <authorList>
            <consortium name="Ensembl"/>
        </authorList>
    </citation>
    <scope>IDENTIFICATION</scope>
</reference>
<dbReference type="AlphaFoldDB" id="A0A8C7PIT5"/>
<evidence type="ECO:0000313" key="3">
    <source>
        <dbReference type="Ensembl" id="ENSOMYP00000023723.2"/>
    </source>
</evidence>
<sequence length="270" mass="29089">MLAQLGIDHQVRSIISSSLLAVCSTHVFVSIAWDCQEVVNIKNLMQIDAGLGQVVATDTSQIPYYLVGDEWIRLPGSLKHITVGPAGIWGINKADSIHKYVAGNWVQAAGLLKQLDAGGEQFIVGANVDDTPYCLTRSATVGYKGPGSPLPWTGLPGSVKYSSCGPFGCWAVNKNDDIYLMSNVNRDTCQNNRWSQIDGKLSMIEVATDGSVFGVNSAGQVSTRDGITASKPEGTGWSNVPMCMQMKHVTYDLGRLWVVSKSGFTMVCTH</sequence>
<reference evidence="3" key="1">
    <citation type="submission" date="2020-07" db="EMBL/GenBank/DDBJ databases">
        <title>A long reads based de novo assembly of the rainbow trout Arlee double haploid line genome.</title>
        <authorList>
            <person name="Gao G."/>
            <person name="Palti Y."/>
        </authorList>
    </citation>
    <scope>NUCLEOTIDE SEQUENCE [LARGE SCALE GENOMIC DNA]</scope>
</reference>
<dbReference type="Proteomes" id="UP000694395">
    <property type="component" value="Chromosome 21"/>
</dbReference>
<name>A0A8C7PIT5_ONCMY</name>
<dbReference type="GO" id="GO:0030246">
    <property type="term" value="F:carbohydrate binding"/>
    <property type="evidence" value="ECO:0007669"/>
    <property type="project" value="UniProtKB-KW"/>
</dbReference>
<accession>A0A8C7PIT5</accession>
<keyword evidence="4" id="KW-1185">Reference proteome</keyword>
<dbReference type="PANTHER" id="PTHR23250:SF3">
    <property type="entry name" value="FISH-EGG LECTIN-LIKE ISOFORM X1-RELATED"/>
    <property type="match status" value="1"/>
</dbReference>
<dbReference type="InterPro" id="IPR006624">
    <property type="entry name" value="Beta-propeller_rpt_TECPR"/>
</dbReference>
<comment type="similarity">
    <text evidence="2">Belongs to the tectonin family.</text>
</comment>
<organism evidence="3 4">
    <name type="scientific">Oncorhynchus mykiss</name>
    <name type="common">Rainbow trout</name>
    <name type="synonym">Salmo gairdneri</name>
    <dbReference type="NCBI Taxonomy" id="8022"/>
    <lineage>
        <taxon>Eukaryota</taxon>
        <taxon>Metazoa</taxon>
        <taxon>Chordata</taxon>
        <taxon>Craniata</taxon>
        <taxon>Vertebrata</taxon>
        <taxon>Euteleostomi</taxon>
        <taxon>Actinopterygii</taxon>
        <taxon>Neopterygii</taxon>
        <taxon>Teleostei</taxon>
        <taxon>Protacanthopterygii</taxon>
        <taxon>Salmoniformes</taxon>
        <taxon>Salmonidae</taxon>
        <taxon>Salmoninae</taxon>
        <taxon>Oncorhynchus</taxon>
    </lineage>
</organism>
<evidence type="ECO:0000256" key="2">
    <source>
        <dbReference type="ARBA" id="ARBA00038331"/>
    </source>
</evidence>
<dbReference type="InterPro" id="IPR051513">
    <property type="entry name" value="Tectonin_beta-prop"/>
</dbReference>
<dbReference type="SMART" id="SM00706">
    <property type="entry name" value="TECPR"/>
    <property type="match status" value="5"/>
</dbReference>
<keyword evidence="1" id="KW-0430">Lectin</keyword>
<evidence type="ECO:0000313" key="4">
    <source>
        <dbReference type="Proteomes" id="UP000694395"/>
    </source>
</evidence>
<dbReference type="GeneTree" id="ENSGT00510000047886"/>
<reference evidence="3" key="2">
    <citation type="submission" date="2025-08" db="UniProtKB">
        <authorList>
            <consortium name="Ensembl"/>
        </authorList>
    </citation>
    <scope>IDENTIFICATION</scope>
</reference>
<evidence type="ECO:0008006" key="5">
    <source>
        <dbReference type="Google" id="ProtNLM"/>
    </source>
</evidence>
<proteinExistence type="inferred from homology"/>
<dbReference type="Pfam" id="PF19193">
    <property type="entry name" value="Tectonin"/>
    <property type="match status" value="1"/>
</dbReference>
<protein>
    <recommendedName>
        <fullName evidence="5">Fish-egg lectin</fullName>
    </recommendedName>
</protein>
<evidence type="ECO:0000256" key="1">
    <source>
        <dbReference type="ARBA" id="ARBA00022734"/>
    </source>
</evidence>